<reference evidence="3 4" key="1">
    <citation type="submission" date="2015-06" db="EMBL/GenBank/DDBJ databases">
        <title>Draft Genome Sequence of Parabacteroides goldsteinii with Putative Novel Metallo-Beta-Lactamases Isolated from a Blood Culture from a Human Patient.</title>
        <authorList>
            <person name="Krogh T.J."/>
            <person name="Agergaard C.N."/>
            <person name="Moller-Jensen J."/>
            <person name="Justesen U.S."/>
        </authorList>
    </citation>
    <scope>NUCLEOTIDE SEQUENCE [LARGE SCALE GENOMIC DNA]</scope>
    <source>
        <strain evidence="3 4">910340</strain>
    </source>
</reference>
<proteinExistence type="inferred from homology"/>
<comment type="caution">
    <text evidence="3">The sequence shown here is derived from an EMBL/GenBank/DDBJ whole genome shotgun (WGS) entry which is preliminary data.</text>
</comment>
<accession>A0A0J6CDD5</accession>
<dbReference type="InterPro" id="IPR036291">
    <property type="entry name" value="NAD(P)-bd_dom_sf"/>
</dbReference>
<protein>
    <recommendedName>
        <fullName evidence="5">SDR family oxidoreductase</fullName>
    </recommendedName>
</protein>
<dbReference type="PANTHER" id="PTHR24321">
    <property type="entry name" value="DEHYDROGENASES, SHORT CHAIN"/>
    <property type="match status" value="1"/>
</dbReference>
<dbReference type="CDD" id="cd05233">
    <property type="entry name" value="SDR_c"/>
    <property type="match status" value="1"/>
</dbReference>
<dbReference type="SUPFAM" id="SSF51735">
    <property type="entry name" value="NAD(P)-binding Rossmann-fold domains"/>
    <property type="match status" value="1"/>
</dbReference>
<evidence type="ECO:0000256" key="2">
    <source>
        <dbReference type="ARBA" id="ARBA00023002"/>
    </source>
</evidence>
<evidence type="ECO:0000256" key="1">
    <source>
        <dbReference type="ARBA" id="ARBA00006484"/>
    </source>
</evidence>
<dbReference type="PRINTS" id="PR00081">
    <property type="entry name" value="GDHRDH"/>
</dbReference>
<organism evidence="3 4">
    <name type="scientific">Parabacteroides goldsteinii</name>
    <dbReference type="NCBI Taxonomy" id="328812"/>
    <lineage>
        <taxon>Bacteria</taxon>
        <taxon>Pseudomonadati</taxon>
        <taxon>Bacteroidota</taxon>
        <taxon>Bacteroidia</taxon>
        <taxon>Bacteroidales</taxon>
        <taxon>Tannerellaceae</taxon>
        <taxon>Parabacteroides</taxon>
    </lineage>
</organism>
<dbReference type="RefSeq" id="WP_048317727.1">
    <property type="nucleotide sequence ID" value="NZ_AP031410.1"/>
</dbReference>
<dbReference type="Gene3D" id="3.40.50.720">
    <property type="entry name" value="NAD(P)-binding Rossmann-like Domain"/>
    <property type="match status" value="1"/>
</dbReference>
<dbReference type="GeneID" id="69980879"/>
<dbReference type="PANTHER" id="PTHR24321:SF8">
    <property type="entry name" value="ESTRADIOL 17-BETA-DEHYDROGENASE 8-RELATED"/>
    <property type="match status" value="1"/>
</dbReference>
<dbReference type="PATRIC" id="fig|328812.4.peg.665"/>
<dbReference type="EMBL" id="LFJV01000118">
    <property type="protein sequence ID" value="KMM31118.1"/>
    <property type="molecule type" value="Genomic_DNA"/>
</dbReference>
<sequence>MSEQKLLGKVIVISGGTKGVGKAAAEEFARQGAKVVIGGRDEESALKSIRLMKTYGTEGLFVHTNLENVEDCKNLMDEAYNKFNRIDGFFNYAGVTPVSPLDICDEYTFDKVMDINFKSCFFCCQQAIKYMRMNGGGSIVLTGSAHAWGGEKDRAAYACSKGVLRILMEHISHQYSREHIRCNYLTLGWTPTEGEVALRISQGETETHLRERAGAYLPMGRMCEKTDYLDGLVYMMSDGSSMMTGSTFRITAGEYIG</sequence>
<evidence type="ECO:0008006" key="5">
    <source>
        <dbReference type="Google" id="ProtNLM"/>
    </source>
</evidence>
<evidence type="ECO:0000313" key="4">
    <source>
        <dbReference type="Proteomes" id="UP000036166"/>
    </source>
</evidence>
<comment type="similarity">
    <text evidence="1">Belongs to the short-chain dehydrogenases/reductases (SDR) family.</text>
</comment>
<dbReference type="FunFam" id="3.40.50.720:FF:000084">
    <property type="entry name" value="Short-chain dehydrogenase reductase"/>
    <property type="match status" value="1"/>
</dbReference>
<keyword evidence="2" id="KW-0560">Oxidoreductase</keyword>
<dbReference type="GO" id="GO:0016491">
    <property type="term" value="F:oxidoreductase activity"/>
    <property type="evidence" value="ECO:0007669"/>
    <property type="project" value="UniProtKB-KW"/>
</dbReference>
<gene>
    <name evidence="3" type="ORF">ACM15_24240</name>
</gene>
<dbReference type="Proteomes" id="UP000036166">
    <property type="component" value="Unassembled WGS sequence"/>
</dbReference>
<dbReference type="AlphaFoldDB" id="A0A0J6CDD5"/>
<dbReference type="Pfam" id="PF13561">
    <property type="entry name" value="adh_short_C2"/>
    <property type="match status" value="1"/>
</dbReference>
<evidence type="ECO:0000313" key="3">
    <source>
        <dbReference type="EMBL" id="KMM31118.1"/>
    </source>
</evidence>
<name>A0A0J6CDD5_9BACT</name>
<dbReference type="InterPro" id="IPR002347">
    <property type="entry name" value="SDR_fam"/>
</dbReference>